<dbReference type="Proteomes" id="UP001152797">
    <property type="component" value="Unassembled WGS sequence"/>
</dbReference>
<dbReference type="PANTHER" id="PTHR43094">
    <property type="entry name" value="AMINOTRANSFERASE"/>
    <property type="match status" value="1"/>
</dbReference>
<protein>
    <submittedName>
        <fullName evidence="5">Gamma-glutamyltranspeptidase</fullName>
    </submittedName>
</protein>
<keyword evidence="2" id="KW-0663">Pyridoxal phosphate</keyword>
<dbReference type="Gene3D" id="3.90.1150.10">
    <property type="entry name" value="Aspartate Aminotransferase, domain 1"/>
    <property type="match status" value="1"/>
</dbReference>
<feature type="transmembrane region" description="Helical" evidence="3">
    <location>
        <begin position="675"/>
        <end position="693"/>
    </location>
</feature>
<dbReference type="EMBL" id="CAMXCT020000668">
    <property type="protein sequence ID" value="CAL1135240.1"/>
    <property type="molecule type" value="Genomic_DNA"/>
</dbReference>
<evidence type="ECO:0000256" key="3">
    <source>
        <dbReference type="SAM" id="Phobius"/>
    </source>
</evidence>
<name>A0A9P1C0F5_9DINO</name>
<feature type="transmembrane region" description="Helical" evidence="3">
    <location>
        <begin position="923"/>
        <end position="946"/>
    </location>
</feature>
<dbReference type="Pfam" id="PF00202">
    <property type="entry name" value="Aminotran_3"/>
    <property type="match status" value="1"/>
</dbReference>
<reference evidence="5 6" key="2">
    <citation type="submission" date="2024-05" db="EMBL/GenBank/DDBJ databases">
        <authorList>
            <person name="Chen Y."/>
            <person name="Shah S."/>
            <person name="Dougan E. K."/>
            <person name="Thang M."/>
            <person name="Chan C."/>
        </authorList>
    </citation>
    <scope>NUCLEOTIDE SEQUENCE [LARGE SCALE GENOMIC DNA]</scope>
</reference>
<comment type="caution">
    <text evidence="4">The sequence shown here is derived from an EMBL/GenBank/DDBJ whole genome shotgun (WGS) entry which is preliminary data.</text>
</comment>
<feature type="transmembrane region" description="Helical" evidence="3">
    <location>
        <begin position="865"/>
        <end position="889"/>
    </location>
</feature>
<evidence type="ECO:0000256" key="2">
    <source>
        <dbReference type="ARBA" id="ARBA00022898"/>
    </source>
</evidence>
<dbReference type="InterPro" id="IPR015421">
    <property type="entry name" value="PyrdxlP-dep_Trfase_major"/>
</dbReference>
<dbReference type="GO" id="GO:0005829">
    <property type="term" value="C:cytosol"/>
    <property type="evidence" value="ECO:0007669"/>
    <property type="project" value="TreeGrafter"/>
</dbReference>
<dbReference type="EMBL" id="CAMXCT010000668">
    <property type="protein sequence ID" value="CAI3981865.1"/>
    <property type="molecule type" value="Genomic_DNA"/>
</dbReference>
<dbReference type="InterPro" id="IPR015422">
    <property type="entry name" value="PyrdxlP-dep_Trfase_small"/>
</dbReference>
<keyword evidence="3" id="KW-0472">Membrane</keyword>
<dbReference type="Gene3D" id="3.40.640.10">
    <property type="entry name" value="Type I PLP-dependent aspartate aminotransferase-like (Major domain)"/>
    <property type="match status" value="1"/>
</dbReference>
<keyword evidence="3" id="KW-0812">Transmembrane</keyword>
<dbReference type="InterPro" id="IPR015424">
    <property type="entry name" value="PyrdxlP-dep_Trfase"/>
</dbReference>
<dbReference type="PANTHER" id="PTHR43094:SF1">
    <property type="entry name" value="AMINOTRANSFERASE CLASS-III"/>
    <property type="match status" value="1"/>
</dbReference>
<evidence type="ECO:0000256" key="1">
    <source>
        <dbReference type="ARBA" id="ARBA00008954"/>
    </source>
</evidence>
<dbReference type="OrthoDB" id="415247at2759"/>
<keyword evidence="6" id="KW-1185">Reference proteome</keyword>
<dbReference type="EMBL" id="CAMXCT030000668">
    <property type="protein sequence ID" value="CAL4769177.1"/>
    <property type="molecule type" value="Genomic_DNA"/>
</dbReference>
<evidence type="ECO:0000313" key="6">
    <source>
        <dbReference type="Proteomes" id="UP001152797"/>
    </source>
</evidence>
<accession>A0A9P1C0F5</accession>
<feature type="transmembrane region" description="Helical" evidence="3">
    <location>
        <begin position="714"/>
        <end position="733"/>
    </location>
</feature>
<organism evidence="4">
    <name type="scientific">Cladocopium goreaui</name>
    <dbReference type="NCBI Taxonomy" id="2562237"/>
    <lineage>
        <taxon>Eukaryota</taxon>
        <taxon>Sar</taxon>
        <taxon>Alveolata</taxon>
        <taxon>Dinophyceae</taxon>
        <taxon>Suessiales</taxon>
        <taxon>Symbiodiniaceae</taxon>
        <taxon>Cladocopium</taxon>
    </lineage>
</organism>
<evidence type="ECO:0000313" key="5">
    <source>
        <dbReference type="EMBL" id="CAL4769177.1"/>
    </source>
</evidence>
<sequence length="1067" mass="116915">MSPSATARALTVTVVSLTGETLLEEEMTAVNSKDVMSKLSGTTCFDKLLMDGNTVSGKLEVPEGAKGVTLTLVRVDMGLLSGISEDMMKVLEDFGAIQEVPAALADVTMGQCLSVAKRDGTHCSGGGFGDTERMHHAILLPDGRILVKYHYCSDYMEHSGDYNCSCTWEIAEGRFTPCDEPGVLEVEWTAWSELKHSTTEPFGPGEITRNWEAKVIDPAMKRGPSILVPTDHGKLSVPKLCDAWAKEEEGGVACARTRSVRVAKSEKMPKLSEEILKTLGMVGPGGLVRLVAPTGFNFGQPCNATDLPAVSSMAPYYATQANPVDATLRLPGILSSGCVSRGSELRTAELRLERILHGGRVLGDAEGSRASRRAMSSWGRLSSTSGADGFPWVNARYIPERYDPPALPAKDNTLGVPSERHWQEDWSTADIQTAAEDHVMMSWSNSKAVKDLPVFERSEGVYLYDQNGKRFLDWTSQAVCVNLGYTVPESIKDAVNAQLETMPYLYGGLGLAPVRAKLAKLMAEICPGDLNGFLFPSGGGEANEAAIRMARLYTGKQKIFTQYRSYHGGSTSSLGATGDFRRRFAESNTHGFVKFFNPQPGGFSWGNTDQGATERTLACLEDWEIGEDQILAEGPDSIAAIMVESAAPALAKISPCVLNAPPVGSVRAMWAHAQLWYLVVTLLAWAFYTDPAISQPKVLCRPSWAPVWLLQQVWRLNHIFLTGMVVLGLLLASDLVEFLLLRLCFSLCVFLVDFGAFAAYGGHPSFIFIYTSLALVLPPGEHQSGVLRLIVAHQLGSPAINKLRIGGLEYLNFSTLEYHLRFSRDRESCKPHALIEPIWMRQRWMIDFCLRNVWLMRILNCCGPLLQVSTACICLVGSGPALYVAFAFACSFHLLSIPLLGIVFPFNIPCYVIALLPNSAQHAACLLSFPALITALLLFSSTFVMAEDWPLNGLPLYPYNARQIGKLESLFGRYLLAHSDGKDRESSICLTELCVSACPAICFPGHFKALEAIFACELDHSTPLTPLTSDHPRRDLAEWLRRSRRFVDQRAEGQPGRCFDEVMESTA</sequence>
<dbReference type="InterPro" id="IPR005814">
    <property type="entry name" value="Aminotrans_3"/>
</dbReference>
<dbReference type="AlphaFoldDB" id="A0A9P1C0F5"/>
<gene>
    <name evidence="4" type="ORF">C1SCF055_LOCUS9611</name>
</gene>
<evidence type="ECO:0000313" key="4">
    <source>
        <dbReference type="EMBL" id="CAI3981865.1"/>
    </source>
</evidence>
<feature type="transmembrane region" description="Helical" evidence="3">
    <location>
        <begin position="895"/>
        <end position="916"/>
    </location>
</feature>
<proteinExistence type="inferred from homology"/>
<dbReference type="GO" id="GO:0030170">
    <property type="term" value="F:pyridoxal phosphate binding"/>
    <property type="evidence" value="ECO:0007669"/>
    <property type="project" value="InterPro"/>
</dbReference>
<dbReference type="SUPFAM" id="SSF53383">
    <property type="entry name" value="PLP-dependent transferases"/>
    <property type="match status" value="1"/>
</dbReference>
<dbReference type="GO" id="GO:0008483">
    <property type="term" value="F:transaminase activity"/>
    <property type="evidence" value="ECO:0007669"/>
    <property type="project" value="InterPro"/>
</dbReference>
<reference evidence="4" key="1">
    <citation type="submission" date="2022-10" db="EMBL/GenBank/DDBJ databases">
        <authorList>
            <person name="Chen Y."/>
            <person name="Dougan E. K."/>
            <person name="Chan C."/>
            <person name="Rhodes N."/>
            <person name="Thang M."/>
        </authorList>
    </citation>
    <scope>NUCLEOTIDE SEQUENCE</scope>
</reference>
<keyword evidence="3" id="KW-1133">Transmembrane helix</keyword>
<comment type="similarity">
    <text evidence="1">Belongs to the class-III pyridoxal-phosphate-dependent aminotransferase family.</text>
</comment>